<proteinExistence type="predicted"/>
<evidence type="ECO:0000313" key="2">
    <source>
        <dbReference type="Proteomes" id="UP000775213"/>
    </source>
</evidence>
<accession>A0AAV7G6F9</accession>
<reference evidence="1 2" key="1">
    <citation type="journal article" date="2021" name="Hortic Res">
        <title>Chromosome-scale assembly of the Dendrobium chrysotoxum genome enhances the understanding of orchid evolution.</title>
        <authorList>
            <person name="Zhang Y."/>
            <person name="Zhang G.Q."/>
            <person name="Zhang D."/>
            <person name="Liu X.D."/>
            <person name="Xu X.Y."/>
            <person name="Sun W.H."/>
            <person name="Yu X."/>
            <person name="Zhu X."/>
            <person name="Wang Z.W."/>
            <person name="Zhao X."/>
            <person name="Zhong W.Y."/>
            <person name="Chen H."/>
            <person name="Yin W.L."/>
            <person name="Huang T."/>
            <person name="Niu S.C."/>
            <person name="Liu Z.J."/>
        </authorList>
    </citation>
    <scope>NUCLEOTIDE SEQUENCE [LARGE SCALE GENOMIC DNA]</scope>
    <source>
        <strain evidence="1">Lindl</strain>
    </source>
</reference>
<dbReference type="Proteomes" id="UP000775213">
    <property type="component" value="Unassembled WGS sequence"/>
</dbReference>
<gene>
    <name evidence="1" type="ORF">IEQ34_021640</name>
</gene>
<organism evidence="1 2">
    <name type="scientific">Dendrobium chrysotoxum</name>
    <name type="common">Orchid</name>
    <dbReference type="NCBI Taxonomy" id="161865"/>
    <lineage>
        <taxon>Eukaryota</taxon>
        <taxon>Viridiplantae</taxon>
        <taxon>Streptophyta</taxon>
        <taxon>Embryophyta</taxon>
        <taxon>Tracheophyta</taxon>
        <taxon>Spermatophyta</taxon>
        <taxon>Magnoliopsida</taxon>
        <taxon>Liliopsida</taxon>
        <taxon>Asparagales</taxon>
        <taxon>Orchidaceae</taxon>
        <taxon>Epidendroideae</taxon>
        <taxon>Malaxideae</taxon>
        <taxon>Dendrobiinae</taxon>
        <taxon>Dendrobium</taxon>
    </lineage>
</organism>
<dbReference type="EMBL" id="JAGFBR010000018">
    <property type="protein sequence ID" value="KAH0450948.1"/>
    <property type="molecule type" value="Genomic_DNA"/>
</dbReference>
<keyword evidence="2" id="KW-1185">Reference proteome</keyword>
<evidence type="ECO:0000313" key="1">
    <source>
        <dbReference type="EMBL" id="KAH0450948.1"/>
    </source>
</evidence>
<dbReference type="AlphaFoldDB" id="A0AAV7G6F9"/>
<comment type="caution">
    <text evidence="1">The sequence shown here is derived from an EMBL/GenBank/DDBJ whole genome shotgun (WGS) entry which is preliminary data.</text>
</comment>
<sequence>MIALLLWRKSRFWDGSTSDKLRLKSWLEYYCISPKQLTAGSDDQQVACELRRIIYKHALSVNTVGTNLMVARIFQFL</sequence>
<name>A0AAV7G6F9_DENCH</name>
<protein>
    <submittedName>
        <fullName evidence="1">Uncharacterized protein</fullName>
    </submittedName>
</protein>